<feature type="transmembrane region" description="Helical" evidence="1">
    <location>
        <begin position="61"/>
        <end position="82"/>
    </location>
</feature>
<sequence length="92" mass="10590">MDHVGAVERPMMDYSFPTADGTISSIAKPTIEANNFEIKPSIVQIIHQVCNFLVYLKRTLISILLIFLYSRLPICLEFWLIFKVILIRTQSC</sequence>
<reference evidence="2" key="2">
    <citation type="journal article" date="2024" name="Plant">
        <title>Genomic evolution and insights into agronomic trait innovations of Sesamum species.</title>
        <authorList>
            <person name="Miao H."/>
            <person name="Wang L."/>
            <person name="Qu L."/>
            <person name="Liu H."/>
            <person name="Sun Y."/>
            <person name="Le M."/>
            <person name="Wang Q."/>
            <person name="Wei S."/>
            <person name="Zheng Y."/>
            <person name="Lin W."/>
            <person name="Duan Y."/>
            <person name="Cao H."/>
            <person name="Xiong S."/>
            <person name="Wang X."/>
            <person name="Wei L."/>
            <person name="Li C."/>
            <person name="Ma Q."/>
            <person name="Ju M."/>
            <person name="Zhao R."/>
            <person name="Li G."/>
            <person name="Mu C."/>
            <person name="Tian Q."/>
            <person name="Mei H."/>
            <person name="Zhang T."/>
            <person name="Gao T."/>
            <person name="Zhang H."/>
        </authorList>
    </citation>
    <scope>NUCLEOTIDE SEQUENCE</scope>
    <source>
        <strain evidence="2">G01</strain>
    </source>
</reference>
<reference evidence="2" key="1">
    <citation type="submission" date="2020-06" db="EMBL/GenBank/DDBJ databases">
        <authorList>
            <person name="Li T."/>
            <person name="Hu X."/>
            <person name="Zhang T."/>
            <person name="Song X."/>
            <person name="Zhang H."/>
            <person name="Dai N."/>
            <person name="Sheng W."/>
            <person name="Hou X."/>
            <person name="Wei L."/>
        </authorList>
    </citation>
    <scope>NUCLEOTIDE SEQUENCE</scope>
    <source>
        <strain evidence="2">G01</strain>
        <tissue evidence="2">Leaf</tissue>
    </source>
</reference>
<keyword evidence="1" id="KW-0812">Transmembrane</keyword>
<dbReference type="EMBL" id="JACGWK010000130">
    <property type="protein sequence ID" value="KAL0305274.1"/>
    <property type="molecule type" value="Genomic_DNA"/>
</dbReference>
<keyword evidence="1" id="KW-0472">Membrane</keyword>
<proteinExistence type="predicted"/>
<comment type="caution">
    <text evidence="2">The sequence shown here is derived from an EMBL/GenBank/DDBJ whole genome shotgun (WGS) entry which is preliminary data.</text>
</comment>
<organism evidence="2">
    <name type="scientific">Sesamum angustifolium</name>
    <dbReference type="NCBI Taxonomy" id="2727405"/>
    <lineage>
        <taxon>Eukaryota</taxon>
        <taxon>Viridiplantae</taxon>
        <taxon>Streptophyta</taxon>
        <taxon>Embryophyta</taxon>
        <taxon>Tracheophyta</taxon>
        <taxon>Spermatophyta</taxon>
        <taxon>Magnoliopsida</taxon>
        <taxon>eudicotyledons</taxon>
        <taxon>Gunneridae</taxon>
        <taxon>Pentapetalae</taxon>
        <taxon>asterids</taxon>
        <taxon>lamiids</taxon>
        <taxon>Lamiales</taxon>
        <taxon>Pedaliaceae</taxon>
        <taxon>Sesamum</taxon>
    </lineage>
</organism>
<evidence type="ECO:0000256" key="1">
    <source>
        <dbReference type="SAM" id="Phobius"/>
    </source>
</evidence>
<name>A0AAW2KFP6_9LAMI</name>
<protein>
    <submittedName>
        <fullName evidence="2">Uncharacterized protein</fullName>
    </submittedName>
</protein>
<evidence type="ECO:0000313" key="2">
    <source>
        <dbReference type="EMBL" id="KAL0305274.1"/>
    </source>
</evidence>
<dbReference type="AlphaFoldDB" id="A0AAW2KFP6"/>
<keyword evidence="1" id="KW-1133">Transmembrane helix</keyword>
<accession>A0AAW2KFP6</accession>
<gene>
    <name evidence="2" type="ORF">Sangu_2493000</name>
</gene>